<dbReference type="Gene3D" id="4.10.60.10">
    <property type="entry name" value="Zinc finger, CCHC-type"/>
    <property type="match status" value="1"/>
</dbReference>
<accession>A0A7K6MLC4</accession>
<dbReference type="GO" id="GO:0003676">
    <property type="term" value="F:nucleic acid binding"/>
    <property type="evidence" value="ECO:0007669"/>
    <property type="project" value="InterPro"/>
</dbReference>
<dbReference type="InterPro" id="IPR036875">
    <property type="entry name" value="Znf_CCHC_sf"/>
</dbReference>
<dbReference type="GO" id="GO:0008270">
    <property type="term" value="F:zinc ion binding"/>
    <property type="evidence" value="ECO:0007669"/>
    <property type="project" value="UniProtKB-KW"/>
</dbReference>
<protein>
    <submittedName>
        <fullName evidence="4">GAK6 protein</fullName>
    </submittedName>
</protein>
<dbReference type="Proteomes" id="UP000545574">
    <property type="component" value="Unassembled WGS sequence"/>
</dbReference>
<dbReference type="InterPro" id="IPR050195">
    <property type="entry name" value="Primate_lentivir_Gag_pol-like"/>
</dbReference>
<dbReference type="SUPFAM" id="SSF57756">
    <property type="entry name" value="Retrovirus zinc finger-like domains"/>
    <property type="match status" value="2"/>
</dbReference>
<evidence type="ECO:0000256" key="2">
    <source>
        <dbReference type="PROSITE-ProRule" id="PRU00047"/>
    </source>
</evidence>
<evidence type="ECO:0000259" key="3">
    <source>
        <dbReference type="PROSITE" id="PS50158"/>
    </source>
</evidence>
<proteinExistence type="predicted"/>
<feature type="non-terminal residue" evidence="4">
    <location>
        <position position="1"/>
    </location>
</feature>
<gene>
    <name evidence="4" type="primary">Ervk6_0</name>
    <name evidence="4" type="ORF">PANBIA_R13933</name>
</gene>
<keyword evidence="5" id="KW-1185">Reference proteome</keyword>
<name>A0A7K6MLC4_PANBI</name>
<dbReference type="EMBL" id="VZRT01001641">
    <property type="protein sequence ID" value="NWW37188.1"/>
    <property type="molecule type" value="Genomic_DNA"/>
</dbReference>
<keyword evidence="2" id="KW-0862">Zinc</keyword>
<feature type="non-terminal residue" evidence="4">
    <location>
        <position position="115"/>
    </location>
</feature>
<keyword evidence="2" id="KW-0479">Metal-binding</keyword>
<keyword evidence="2" id="KW-0863">Zinc-finger</keyword>
<dbReference type="PANTHER" id="PTHR40389:SF2">
    <property type="entry name" value="ENDOGENOUS RETROVIRUS GROUP K MEMBER 24 GAG POLYPROTEIN-RELATED"/>
    <property type="match status" value="1"/>
</dbReference>
<dbReference type="InterPro" id="IPR001878">
    <property type="entry name" value="Znf_CCHC"/>
</dbReference>
<keyword evidence="1" id="KW-0449">Lipoprotein</keyword>
<keyword evidence="1" id="KW-0519">Myristate</keyword>
<evidence type="ECO:0000256" key="1">
    <source>
        <dbReference type="ARBA" id="ARBA00022707"/>
    </source>
</evidence>
<evidence type="ECO:0000313" key="4">
    <source>
        <dbReference type="EMBL" id="NWW37188.1"/>
    </source>
</evidence>
<dbReference type="PANTHER" id="PTHR40389">
    <property type="entry name" value="ENDOGENOUS RETROVIRUS GROUP K MEMBER 24 GAG POLYPROTEIN-RELATED"/>
    <property type="match status" value="1"/>
</dbReference>
<organism evidence="4 5">
    <name type="scientific">Panurus biarmicus</name>
    <name type="common">Bearded tit</name>
    <dbReference type="NCBI Taxonomy" id="181101"/>
    <lineage>
        <taxon>Eukaryota</taxon>
        <taxon>Metazoa</taxon>
        <taxon>Chordata</taxon>
        <taxon>Craniata</taxon>
        <taxon>Vertebrata</taxon>
        <taxon>Euteleostomi</taxon>
        <taxon>Archelosauria</taxon>
        <taxon>Archosauria</taxon>
        <taxon>Dinosauria</taxon>
        <taxon>Saurischia</taxon>
        <taxon>Theropoda</taxon>
        <taxon>Coelurosauria</taxon>
        <taxon>Aves</taxon>
        <taxon>Neognathae</taxon>
        <taxon>Neoaves</taxon>
        <taxon>Telluraves</taxon>
        <taxon>Australaves</taxon>
        <taxon>Passeriformes</taxon>
        <taxon>Sylvioidea</taxon>
        <taxon>Sylviidae</taxon>
        <taxon>Sylviidae incertae sedis</taxon>
        <taxon>Panurus</taxon>
    </lineage>
</organism>
<reference evidence="4 5" key="1">
    <citation type="submission" date="2019-09" db="EMBL/GenBank/DDBJ databases">
        <title>Bird 10,000 Genomes (B10K) Project - Family phase.</title>
        <authorList>
            <person name="Zhang G."/>
        </authorList>
    </citation>
    <scope>NUCLEOTIDE SEQUENCE [LARGE SCALE GENOMIC DNA]</scope>
    <source>
        <strain evidence="4">B10K-DU-030-18</strain>
    </source>
</reference>
<evidence type="ECO:0000313" key="5">
    <source>
        <dbReference type="Proteomes" id="UP000545574"/>
    </source>
</evidence>
<dbReference type="AlphaFoldDB" id="A0A7K6MLC4"/>
<dbReference type="PROSITE" id="PS50158">
    <property type="entry name" value="ZF_CCHC"/>
    <property type="match status" value="1"/>
</dbReference>
<feature type="domain" description="CCHC-type" evidence="3">
    <location>
        <begin position="48"/>
        <end position="64"/>
    </location>
</feature>
<dbReference type="Pfam" id="PF00098">
    <property type="entry name" value="zf-CCHC"/>
    <property type="match status" value="1"/>
</dbReference>
<comment type="caution">
    <text evidence="4">The sequence shown here is derived from an EMBL/GenBank/DDBJ whole genome shotgun (WGS) entry which is preliminary data.</text>
</comment>
<sequence length="115" mass="12843">LDPIHSRAGVELSDYIKACSKIGWELFKAELIATAIAQQLQVARATIKCFGCRELGHIRKQCPKGQRSNKKPGKPCPCFRKGFNWSDECWSKYDKHSNLLPQQGNLKQGTQSGAP</sequence>